<dbReference type="Pfam" id="PF05743">
    <property type="entry name" value="UEV"/>
    <property type="match status" value="1"/>
</dbReference>
<comment type="subcellular location">
    <subcellularLocation>
        <location evidence="1">Endosome</location>
    </subcellularLocation>
</comment>
<dbReference type="AlphaFoldDB" id="A0A7E5A0A2"/>
<evidence type="ECO:0000256" key="1">
    <source>
        <dbReference type="ARBA" id="ARBA00004177"/>
    </source>
</evidence>
<dbReference type="GO" id="GO:0000813">
    <property type="term" value="C:ESCRT I complex"/>
    <property type="evidence" value="ECO:0007669"/>
    <property type="project" value="TreeGrafter"/>
</dbReference>
<dbReference type="Proteomes" id="UP000492821">
    <property type="component" value="Unassembled WGS sequence"/>
</dbReference>
<dbReference type="PROSITE" id="PS51322">
    <property type="entry name" value="UEV"/>
    <property type="match status" value="1"/>
</dbReference>
<dbReference type="GO" id="GO:0008333">
    <property type="term" value="P:endosome to lysosome transport"/>
    <property type="evidence" value="ECO:0007669"/>
    <property type="project" value="TreeGrafter"/>
</dbReference>
<dbReference type="InterPro" id="IPR037202">
    <property type="entry name" value="ESCRT_assembly_dom"/>
</dbReference>
<dbReference type="WBParaSite" id="Pan_g6914.t1">
    <property type="protein sequence ID" value="Pan_g6914.t1"/>
    <property type="gene ID" value="Pan_g6914"/>
</dbReference>
<dbReference type="Gene3D" id="6.10.140.820">
    <property type="match status" value="1"/>
</dbReference>
<evidence type="ECO:0000256" key="4">
    <source>
        <dbReference type="ARBA" id="ARBA00022753"/>
    </source>
</evidence>
<evidence type="ECO:0000256" key="5">
    <source>
        <dbReference type="ARBA" id="ARBA00022927"/>
    </source>
</evidence>
<keyword evidence="3 7" id="KW-0813">Transport</keyword>
<dbReference type="PANTHER" id="PTHR23306">
    <property type="entry name" value="TUMOR SUSCEPTIBILITY GENE 101 PROTEIN-RELATED"/>
    <property type="match status" value="1"/>
</dbReference>
<dbReference type="SUPFAM" id="SSF140111">
    <property type="entry name" value="Endosomal sorting complex assembly domain"/>
    <property type="match status" value="1"/>
</dbReference>
<dbReference type="GO" id="GO:0015031">
    <property type="term" value="P:protein transport"/>
    <property type="evidence" value="ECO:0007669"/>
    <property type="project" value="UniProtKB-UniRule"/>
</dbReference>
<evidence type="ECO:0000259" key="9">
    <source>
        <dbReference type="PROSITE" id="PS51312"/>
    </source>
</evidence>
<dbReference type="GO" id="GO:0043130">
    <property type="term" value="F:ubiquitin binding"/>
    <property type="evidence" value="ECO:0007669"/>
    <property type="project" value="TreeGrafter"/>
</dbReference>
<dbReference type="PANTHER" id="PTHR23306:SF3">
    <property type="entry name" value="TUMOR SUPPRESSOR PROTEIN 101"/>
    <property type="match status" value="1"/>
</dbReference>
<organism evidence="11 12">
    <name type="scientific">Panagrellus redivivus</name>
    <name type="common">Microworm</name>
    <dbReference type="NCBI Taxonomy" id="6233"/>
    <lineage>
        <taxon>Eukaryota</taxon>
        <taxon>Metazoa</taxon>
        <taxon>Ecdysozoa</taxon>
        <taxon>Nematoda</taxon>
        <taxon>Chromadorea</taxon>
        <taxon>Rhabditida</taxon>
        <taxon>Tylenchina</taxon>
        <taxon>Panagrolaimomorpha</taxon>
        <taxon>Panagrolaimoidea</taxon>
        <taxon>Panagrolaimidae</taxon>
        <taxon>Panagrellus</taxon>
    </lineage>
</organism>
<feature type="domain" description="SB" evidence="9">
    <location>
        <begin position="330"/>
        <end position="398"/>
    </location>
</feature>
<dbReference type="InterPro" id="IPR017916">
    <property type="entry name" value="SB_dom"/>
</dbReference>
<name>A0A7E5A0A2_PANRE</name>
<keyword evidence="5 7" id="KW-0653">Protein transport</keyword>
<dbReference type="SUPFAM" id="SSF54495">
    <property type="entry name" value="UBC-like"/>
    <property type="match status" value="1"/>
</dbReference>
<protein>
    <submittedName>
        <fullName evidence="12">UEV domain-containing protein</fullName>
    </submittedName>
</protein>
<evidence type="ECO:0000259" key="10">
    <source>
        <dbReference type="PROSITE" id="PS51322"/>
    </source>
</evidence>
<evidence type="ECO:0000313" key="11">
    <source>
        <dbReference type="Proteomes" id="UP000492821"/>
    </source>
</evidence>
<dbReference type="PROSITE" id="PS51312">
    <property type="entry name" value="SB"/>
    <property type="match status" value="1"/>
</dbReference>
<reference evidence="12" key="2">
    <citation type="submission" date="2020-10" db="UniProtKB">
        <authorList>
            <consortium name="WormBaseParasite"/>
        </authorList>
    </citation>
    <scope>IDENTIFICATION</scope>
</reference>
<evidence type="ECO:0000256" key="2">
    <source>
        <dbReference type="ARBA" id="ARBA00009594"/>
    </source>
</evidence>
<feature type="region of interest" description="Disordered" evidence="8">
    <location>
        <begin position="305"/>
        <end position="327"/>
    </location>
</feature>
<dbReference type="InterPro" id="IPR008883">
    <property type="entry name" value="UEV_N"/>
</dbReference>
<keyword evidence="4" id="KW-0967">Endosome</keyword>
<dbReference type="InterPro" id="IPR052070">
    <property type="entry name" value="ESCRT-I_UEV_domain"/>
</dbReference>
<dbReference type="Gene3D" id="6.10.250.370">
    <property type="match status" value="1"/>
</dbReference>
<sequence>MVVSDDKLTSMLVQTRMKFMDKAKSDVKLTLSEFTDLNPGPELYTFPDKTRRNVLALTGTIPINYKGNRYHIPVALHLMDNHPYAPPFVHVKPTPQMAIRESEHVDHTGRVFLPYLNEWRYPQHDTVGLIQVLIFAFQDKCPVFSKSSSGPTPPQRTPYPDQSHQPPYPIGSGVGFSMPAPSVGYPSPSINASPYQTPYPAYTNVPMPTPPTHMPPAPPPPPPQHAYASSIRASLLSAIEQKIANRMKQKLGGLIEDTQRLDICLNDMRIGQQKLRSFMEKSEKDQRDLDLTLATYKEKQRELEESLQKYSSSNPDNQQDDIDSAIEPKTPLHRQIFENYAIDLTMDDLIYHLTDALKKHVITIQVFLTYTRMFSRKKFVANVAMNKGREVAGLPAITE</sequence>
<feature type="region of interest" description="Disordered" evidence="8">
    <location>
        <begin position="145"/>
        <end position="168"/>
    </location>
</feature>
<evidence type="ECO:0000256" key="3">
    <source>
        <dbReference type="ARBA" id="ARBA00022448"/>
    </source>
</evidence>
<evidence type="ECO:0000313" key="12">
    <source>
        <dbReference type="WBParaSite" id="Pan_g6914.t1"/>
    </source>
</evidence>
<keyword evidence="11" id="KW-1185">Reference proteome</keyword>
<dbReference type="InterPro" id="IPR016135">
    <property type="entry name" value="UBQ-conjugating_enzyme/RWD"/>
</dbReference>
<accession>A0A7E5A0A2</accession>
<evidence type="ECO:0000256" key="6">
    <source>
        <dbReference type="ARBA" id="ARBA00023054"/>
    </source>
</evidence>
<proteinExistence type="inferred from homology"/>
<feature type="compositionally biased region" description="Polar residues" evidence="8">
    <location>
        <begin position="308"/>
        <end position="317"/>
    </location>
</feature>
<keyword evidence="6" id="KW-0175">Coiled coil</keyword>
<feature type="domain" description="UEV" evidence="10">
    <location>
        <begin position="4"/>
        <end position="147"/>
    </location>
</feature>
<evidence type="ECO:0000256" key="8">
    <source>
        <dbReference type="SAM" id="MobiDB-lite"/>
    </source>
</evidence>
<dbReference type="Pfam" id="PF09454">
    <property type="entry name" value="Vps23_core"/>
    <property type="match status" value="1"/>
</dbReference>
<comment type="similarity">
    <text evidence="2">Belongs to the ubiquitin-conjugating enzyme family. UEV subfamily.</text>
</comment>
<dbReference type="Gene3D" id="3.10.110.10">
    <property type="entry name" value="Ubiquitin Conjugating Enzyme"/>
    <property type="match status" value="1"/>
</dbReference>
<evidence type="ECO:0000256" key="7">
    <source>
        <dbReference type="PROSITE-ProRule" id="PRU00644"/>
    </source>
</evidence>
<dbReference type="CDD" id="cd11685">
    <property type="entry name" value="UEV_TSG101-like"/>
    <property type="match status" value="1"/>
</dbReference>
<reference evidence="11" key="1">
    <citation type="journal article" date="2013" name="Genetics">
        <title>The draft genome and transcriptome of Panagrellus redivivus are shaped by the harsh demands of a free-living lifestyle.</title>
        <authorList>
            <person name="Srinivasan J."/>
            <person name="Dillman A.R."/>
            <person name="Macchietto M.G."/>
            <person name="Heikkinen L."/>
            <person name="Lakso M."/>
            <person name="Fracchia K.M."/>
            <person name="Antoshechkin I."/>
            <person name="Mortazavi A."/>
            <person name="Wong G."/>
            <person name="Sternberg P.W."/>
        </authorList>
    </citation>
    <scope>NUCLEOTIDE SEQUENCE [LARGE SCALE GENOMIC DNA]</scope>
    <source>
        <strain evidence="11">MT8872</strain>
    </source>
</reference>